<proteinExistence type="inferred from homology"/>
<keyword evidence="8" id="KW-0472">Membrane</keyword>
<evidence type="ECO:0000256" key="8">
    <source>
        <dbReference type="ARBA" id="ARBA00023136"/>
    </source>
</evidence>
<comment type="subcellular location">
    <subcellularLocation>
        <location evidence="1">Golgi apparatus membrane</location>
        <topology evidence="1">Single-pass type II membrane protein</topology>
    </subcellularLocation>
</comment>
<organism evidence="11 12">
    <name type="scientific">Saccoglossus kowalevskii</name>
    <name type="common">Acorn worm</name>
    <dbReference type="NCBI Taxonomy" id="10224"/>
    <lineage>
        <taxon>Eukaryota</taxon>
        <taxon>Metazoa</taxon>
        <taxon>Hemichordata</taxon>
        <taxon>Enteropneusta</taxon>
        <taxon>Harrimaniidae</taxon>
        <taxon>Saccoglossus</taxon>
    </lineage>
</organism>
<evidence type="ECO:0000256" key="6">
    <source>
        <dbReference type="ARBA" id="ARBA00022989"/>
    </source>
</evidence>
<keyword evidence="3" id="KW-0808">Transferase</keyword>
<feature type="region of interest" description="Disordered" evidence="10">
    <location>
        <begin position="76"/>
        <end position="147"/>
    </location>
</feature>
<dbReference type="PANTHER" id="PTHR14647:SF86">
    <property type="entry name" value="GALACTOSE-3-O-SULFOTRANSFERASE"/>
    <property type="match status" value="1"/>
</dbReference>
<keyword evidence="11" id="KW-1185">Reference proteome</keyword>
<evidence type="ECO:0000256" key="10">
    <source>
        <dbReference type="SAM" id="MobiDB-lite"/>
    </source>
</evidence>
<name>A0ABM0MFW0_SACKO</name>
<dbReference type="SUPFAM" id="SSF52540">
    <property type="entry name" value="P-loop containing nucleoside triphosphate hydrolases"/>
    <property type="match status" value="1"/>
</dbReference>
<dbReference type="Pfam" id="PF06990">
    <property type="entry name" value="Gal-3-0_sulfotr"/>
    <property type="match status" value="1"/>
</dbReference>
<evidence type="ECO:0000256" key="2">
    <source>
        <dbReference type="ARBA" id="ARBA00008124"/>
    </source>
</evidence>
<evidence type="ECO:0000256" key="5">
    <source>
        <dbReference type="ARBA" id="ARBA00022968"/>
    </source>
</evidence>
<evidence type="ECO:0000313" key="11">
    <source>
        <dbReference type="Proteomes" id="UP000694865"/>
    </source>
</evidence>
<feature type="compositionally biased region" description="Low complexity" evidence="10">
    <location>
        <begin position="91"/>
        <end position="106"/>
    </location>
</feature>
<evidence type="ECO:0000256" key="1">
    <source>
        <dbReference type="ARBA" id="ARBA00004323"/>
    </source>
</evidence>
<keyword evidence="6" id="KW-1133">Transmembrane helix</keyword>
<feature type="compositionally biased region" description="Basic and acidic residues" evidence="10">
    <location>
        <begin position="131"/>
        <end position="145"/>
    </location>
</feature>
<sequence>MAKTSVTTKEIPLAVSGGVSYILHGLTANNVTKSVSAIRDNTSKNVTKSEPFQNNSQIDKDMRLEQLHELTEEDVLKEEQDKKHQEEEQQTKSLQEVQQQKEQLQIAEKKQSLEEKDEKNPAQEEEEQEQKEELHNEQNQKEAEQKTNGAIELAQQPQTCKLKYNIALLKMHKCSSSTVQNILLRFSEKHDLTVIMPPRGNYLGYPSPFNKKFMIQVPWNEYNIYTYHSRFSYKGISEVMPKDTVYMTVLRDPVPMYESSFTYFRIGGRYGLKGSNALEQFLMNPDGYFKSNSNKGRVKNPMLYDLGFDPENMYSMDKIDKKIQEIDSIFKIVLISEYFEESLILLKEIMCWDMEDIVVLQTELTECKLCT</sequence>
<evidence type="ECO:0000313" key="12">
    <source>
        <dbReference type="RefSeq" id="XP_006818901.1"/>
    </source>
</evidence>
<evidence type="ECO:0000256" key="9">
    <source>
        <dbReference type="ARBA" id="ARBA00023180"/>
    </source>
</evidence>
<feature type="compositionally biased region" description="Basic and acidic residues" evidence="10">
    <location>
        <begin position="77"/>
        <end position="90"/>
    </location>
</feature>
<dbReference type="InterPro" id="IPR009729">
    <property type="entry name" value="Gal-3-0_sulfotransfrase"/>
</dbReference>
<keyword evidence="4" id="KW-0812">Transmembrane</keyword>
<keyword evidence="7" id="KW-0333">Golgi apparatus</keyword>
<dbReference type="PANTHER" id="PTHR14647">
    <property type="entry name" value="GALACTOSE-3-O-SULFOTRANSFERASE"/>
    <property type="match status" value="1"/>
</dbReference>
<dbReference type="RefSeq" id="XP_006818901.1">
    <property type="nucleotide sequence ID" value="XM_006818838.1"/>
</dbReference>
<dbReference type="GeneID" id="100378174"/>
<evidence type="ECO:0000256" key="3">
    <source>
        <dbReference type="ARBA" id="ARBA00022679"/>
    </source>
</evidence>
<dbReference type="InterPro" id="IPR027417">
    <property type="entry name" value="P-loop_NTPase"/>
</dbReference>
<protein>
    <submittedName>
        <fullName evidence="12">Galactosylceramide sulfotransferase-like</fullName>
    </submittedName>
</protein>
<evidence type="ECO:0000256" key="4">
    <source>
        <dbReference type="ARBA" id="ARBA00022692"/>
    </source>
</evidence>
<gene>
    <name evidence="12" type="primary">LOC100378174</name>
</gene>
<dbReference type="Proteomes" id="UP000694865">
    <property type="component" value="Unplaced"/>
</dbReference>
<evidence type="ECO:0000256" key="7">
    <source>
        <dbReference type="ARBA" id="ARBA00023034"/>
    </source>
</evidence>
<keyword evidence="9" id="KW-0325">Glycoprotein</keyword>
<feature type="compositionally biased region" description="Basic and acidic residues" evidence="10">
    <location>
        <begin position="107"/>
        <end position="122"/>
    </location>
</feature>
<comment type="similarity">
    <text evidence="2">Belongs to the galactose-3-O-sulfotransferase family.</text>
</comment>
<reference evidence="12" key="1">
    <citation type="submission" date="2025-08" db="UniProtKB">
        <authorList>
            <consortium name="RefSeq"/>
        </authorList>
    </citation>
    <scope>IDENTIFICATION</scope>
    <source>
        <tissue evidence="12">Testes</tissue>
    </source>
</reference>
<keyword evidence="5" id="KW-0735">Signal-anchor</keyword>
<dbReference type="Gene3D" id="3.40.50.300">
    <property type="entry name" value="P-loop containing nucleotide triphosphate hydrolases"/>
    <property type="match status" value="1"/>
</dbReference>
<accession>A0ABM0MFW0</accession>